<gene>
    <name evidence="3" type="ORF">BC781_11069</name>
</gene>
<proteinExistence type="predicted"/>
<evidence type="ECO:0000313" key="4">
    <source>
        <dbReference type="Proteomes" id="UP000245535"/>
    </source>
</evidence>
<protein>
    <submittedName>
        <fullName evidence="3">Uncharacterized protein DUF1593</fullName>
    </submittedName>
</protein>
<dbReference type="EMBL" id="QGDO01000010">
    <property type="protein sequence ID" value="PWJ35028.1"/>
    <property type="molecule type" value="Genomic_DNA"/>
</dbReference>
<dbReference type="AlphaFoldDB" id="A0A315YY09"/>
<keyword evidence="4" id="KW-1185">Reference proteome</keyword>
<feature type="signal peptide" evidence="1">
    <location>
        <begin position="1"/>
        <end position="30"/>
    </location>
</feature>
<dbReference type="Pfam" id="PF07632">
    <property type="entry name" value="Sde182_NH-like"/>
    <property type="match status" value="1"/>
</dbReference>
<dbReference type="GO" id="GO:0016799">
    <property type="term" value="F:hydrolase activity, hydrolyzing N-glycosyl compounds"/>
    <property type="evidence" value="ECO:0007669"/>
    <property type="project" value="InterPro"/>
</dbReference>
<dbReference type="Proteomes" id="UP000245535">
    <property type="component" value="Unassembled WGS sequence"/>
</dbReference>
<evidence type="ECO:0000313" key="3">
    <source>
        <dbReference type="EMBL" id="PWJ35028.1"/>
    </source>
</evidence>
<evidence type="ECO:0000259" key="2">
    <source>
        <dbReference type="Pfam" id="PF07632"/>
    </source>
</evidence>
<dbReference type="Gene3D" id="3.90.245.10">
    <property type="entry name" value="Ribonucleoside hydrolase-like"/>
    <property type="match status" value="1"/>
</dbReference>
<dbReference type="RefSeq" id="WP_109622816.1">
    <property type="nucleotide sequence ID" value="NZ_QGDO01000010.1"/>
</dbReference>
<feature type="chain" id="PRO_5016443409" evidence="1">
    <location>
        <begin position="31"/>
        <end position="388"/>
    </location>
</feature>
<feature type="domain" description="Cellulose-binding Sde182 nucleoside hydrolase-like" evidence="2">
    <location>
        <begin position="71"/>
        <end position="221"/>
    </location>
</feature>
<organism evidence="3 4">
    <name type="scientific">Sediminitomix flava</name>
    <dbReference type="NCBI Taxonomy" id="379075"/>
    <lineage>
        <taxon>Bacteria</taxon>
        <taxon>Pseudomonadati</taxon>
        <taxon>Bacteroidota</taxon>
        <taxon>Cytophagia</taxon>
        <taxon>Cytophagales</taxon>
        <taxon>Flammeovirgaceae</taxon>
        <taxon>Sediminitomix</taxon>
    </lineage>
</organism>
<dbReference type="InterPro" id="IPR036452">
    <property type="entry name" value="Ribo_hydro-like"/>
</dbReference>
<comment type="caution">
    <text evidence="3">The sequence shown here is derived from an EMBL/GenBank/DDBJ whole genome shotgun (WGS) entry which is preliminary data.</text>
</comment>
<dbReference type="InterPro" id="IPR011483">
    <property type="entry name" value="Sde182_NH-like"/>
</dbReference>
<dbReference type="PROSITE" id="PS51257">
    <property type="entry name" value="PROKAR_LIPOPROTEIN"/>
    <property type="match status" value="1"/>
</dbReference>
<dbReference type="OrthoDB" id="253051at2"/>
<keyword evidence="1" id="KW-0732">Signal</keyword>
<name>A0A315YY09_SEDFL</name>
<reference evidence="3 4" key="1">
    <citation type="submission" date="2018-03" db="EMBL/GenBank/DDBJ databases">
        <title>Genomic Encyclopedia of Archaeal and Bacterial Type Strains, Phase II (KMG-II): from individual species to whole genera.</title>
        <authorList>
            <person name="Goeker M."/>
        </authorList>
    </citation>
    <scope>NUCLEOTIDE SEQUENCE [LARGE SCALE GENOMIC DNA]</scope>
    <source>
        <strain evidence="3 4">DSM 28229</strain>
    </source>
</reference>
<sequence length="388" mass="43352">MYFFNKLKSNKGLSVISLCLIFGISLTISACDDPSEGKPAIWILTDFTGMKKDGIEFRHQNDKQSQLNTVSDPDDYVAMVMYLMNANKFHTAQIVLGSDGADKSKGTNPLTEFQNRILTAYEHDISFWNSNKNTKGFPSAQEISAVTKLTTLQGQKFDTNENYTDFKSLAPTVKSLVKELEKNKYSAENPLYVLVWGPMTEAAMAVKHLQAKGNTDALERLFVVSHWTTSFLRHNNPSKCTALEEDRVKYGVANCNEDCEACEFLHKEAQNAQAKFRFVDVGSVGQGGIVGGSRPFFGKKGIQGEHAQAFLTSEMGKLFIESNFMYNRPDGSDCATFYTILGDYGLTLNDFYTNGVITEEQERYAETAFKNNANKMMQELLALSQVVQ</sequence>
<evidence type="ECO:0000256" key="1">
    <source>
        <dbReference type="SAM" id="SignalP"/>
    </source>
</evidence>
<accession>A0A315YY09</accession>